<dbReference type="PANTHER" id="PTHR35149">
    <property type="entry name" value="SLL5132 PROTEIN"/>
    <property type="match status" value="1"/>
</dbReference>
<evidence type="ECO:0000259" key="1">
    <source>
        <dbReference type="Pfam" id="PF03235"/>
    </source>
</evidence>
<dbReference type="Proteomes" id="UP000327179">
    <property type="component" value="Chromosome"/>
</dbReference>
<evidence type="ECO:0000259" key="2">
    <source>
        <dbReference type="Pfam" id="PF07510"/>
    </source>
</evidence>
<feature type="domain" description="GmrSD restriction endonucleases C-terminal" evidence="2">
    <location>
        <begin position="536"/>
        <end position="645"/>
    </location>
</feature>
<organism evidence="3 4">
    <name type="scientific">Metapseudomonas lalkuanensis</name>
    <dbReference type="NCBI Taxonomy" id="2604832"/>
    <lineage>
        <taxon>Bacteria</taxon>
        <taxon>Pseudomonadati</taxon>
        <taxon>Pseudomonadota</taxon>
        <taxon>Gammaproteobacteria</taxon>
        <taxon>Pseudomonadales</taxon>
        <taxon>Pseudomonadaceae</taxon>
        <taxon>Metapseudomonas</taxon>
    </lineage>
</organism>
<dbReference type="InterPro" id="IPR004919">
    <property type="entry name" value="GmrSD_N"/>
</dbReference>
<accession>A0A5J6QSR4</accession>
<sequence>MNESIVQLSIRALLDGRARYVIPMYQRNYAWEEGEISQLIQDVVDTMHHNGASRDYYIGSLVVFRRGKGEDTIFETIDGQQRLTTLSLLAVYLKKLQPEAFTWLSRPTVEFECRPHSGKTFAAIAAATHADDPVERLAPVDMNAEILNGYRLVQKLLPVKLRENGLALDSFLNYLLTHVQIMRVEVPADTDLNHYFEIMNNRGEQLEKHEVLKARLLKALESLPDAKACQSCLHQVWEACANMEKYVQMGFPPVQRDRLFGHHDWSALRVANFDELKVLLQDADKTGEPGIRRRLSEILAEPPEVTNQATRAGDEETPERFNSVITFPHFLLHVLRVETGKKIPLDDKRLLSTFEEFVFRSDDPAGHIKRFVYSLLRCKYLYDHYIIKREFLRGTDGWSLKRLTCNTSDGKTRRSQYVNTFGAEEGDDLINRRILMLLSAFHVSTPTLVYKHWLSAALHYLFMAERIEVGAYLSHLESVARAFVFDRFLAEQPAEYDDMIFQRGGRCQARPASISSEGIRCRLSFGSIENNLVFNYLDYLLWNKRKGEDPQVRDFEFTFRSSVEHHYPRNPLTGLARLEGTVLDSFGNLCLISHSKNSRLSNFTPEGKKEFYAANAPDSIKQYLMMKHVSWNVDTIREHGDAMIDVLMSDLASCDQN</sequence>
<keyword evidence="4" id="KW-1185">Reference proteome</keyword>
<dbReference type="InterPro" id="IPR011089">
    <property type="entry name" value="GmrSD_C"/>
</dbReference>
<reference evidence="3 4" key="1">
    <citation type="submission" date="2019-08" db="EMBL/GenBank/DDBJ databases">
        <title>Whole-genome Sequencing of e-waste polymer degrading bacterium Pseudomonas sp. strain PE08.</title>
        <authorList>
            <person name="Kirdat K."/>
            <person name="Debbarma P."/>
            <person name="Narawade N."/>
            <person name="Suyal D."/>
            <person name="Thorat V."/>
            <person name="Shouche Y."/>
            <person name="Goel R."/>
            <person name="Yadav A."/>
        </authorList>
    </citation>
    <scope>NUCLEOTIDE SEQUENCE [LARGE SCALE GENOMIC DNA]</scope>
    <source>
        <strain evidence="3 4">PE08</strain>
    </source>
</reference>
<dbReference type="KEGG" id="plal:FXN65_17615"/>
<dbReference type="Pfam" id="PF03235">
    <property type="entry name" value="GmrSD_N"/>
    <property type="match status" value="1"/>
</dbReference>
<evidence type="ECO:0000313" key="3">
    <source>
        <dbReference type="EMBL" id="QEY63779.1"/>
    </source>
</evidence>
<gene>
    <name evidence="3" type="ORF">FXN65_17615</name>
</gene>
<dbReference type="EMBL" id="CP043311">
    <property type="protein sequence ID" value="QEY63779.1"/>
    <property type="molecule type" value="Genomic_DNA"/>
</dbReference>
<protein>
    <submittedName>
        <fullName evidence="3">DUF262 domain-containing protein</fullName>
    </submittedName>
</protein>
<feature type="domain" description="GmrSD restriction endonucleases N-terminal" evidence="1">
    <location>
        <begin position="11"/>
        <end position="217"/>
    </location>
</feature>
<dbReference type="PANTHER" id="PTHR35149:SF1">
    <property type="entry name" value="DUF5655 DOMAIN-CONTAINING PROTEIN"/>
    <property type="match status" value="1"/>
</dbReference>
<dbReference type="AlphaFoldDB" id="A0A5J6QSR4"/>
<dbReference type="RefSeq" id="WP_151134796.1">
    <property type="nucleotide sequence ID" value="NZ_CP043311.1"/>
</dbReference>
<name>A0A5J6QSR4_9GAMM</name>
<proteinExistence type="predicted"/>
<evidence type="ECO:0000313" key="4">
    <source>
        <dbReference type="Proteomes" id="UP000327179"/>
    </source>
</evidence>
<dbReference type="Pfam" id="PF07510">
    <property type="entry name" value="GmrSD_C"/>
    <property type="match status" value="1"/>
</dbReference>